<reference evidence="2" key="1">
    <citation type="journal article" date="2015" name="Nature">
        <title>Complex archaea that bridge the gap between prokaryotes and eukaryotes.</title>
        <authorList>
            <person name="Spang A."/>
            <person name="Saw J.H."/>
            <person name="Jorgensen S.L."/>
            <person name="Zaremba-Niedzwiedzka K."/>
            <person name="Martijn J."/>
            <person name="Lind A.E."/>
            <person name="van Eijk R."/>
            <person name="Schleper C."/>
            <person name="Guy L."/>
            <person name="Ettema T.J."/>
        </authorList>
    </citation>
    <scope>NUCLEOTIDE SEQUENCE</scope>
</reference>
<comment type="caution">
    <text evidence="2">The sequence shown here is derived from an EMBL/GenBank/DDBJ whole genome shotgun (WGS) entry which is preliminary data.</text>
</comment>
<dbReference type="AlphaFoldDB" id="A0A0F9A6Y6"/>
<name>A0A0F9A6Y6_9ZZZZ</name>
<protein>
    <submittedName>
        <fullName evidence="2">Uncharacterized protein</fullName>
    </submittedName>
</protein>
<evidence type="ECO:0000256" key="1">
    <source>
        <dbReference type="SAM" id="MobiDB-lite"/>
    </source>
</evidence>
<organism evidence="2">
    <name type="scientific">marine sediment metagenome</name>
    <dbReference type="NCBI Taxonomy" id="412755"/>
    <lineage>
        <taxon>unclassified sequences</taxon>
        <taxon>metagenomes</taxon>
        <taxon>ecological metagenomes</taxon>
    </lineage>
</organism>
<accession>A0A0F9A6Y6</accession>
<feature type="non-terminal residue" evidence="2">
    <location>
        <position position="1"/>
    </location>
</feature>
<dbReference type="EMBL" id="LAZR01044166">
    <property type="protein sequence ID" value="KKL05329.1"/>
    <property type="molecule type" value="Genomic_DNA"/>
</dbReference>
<sequence length="137" mass="14978">LLTAQAASEQLVEQYKDYDTHRNRVGELETELGSVRESVGKHEIELANRMRQNLLGRGAKEEAIKDKTLDQLRNLEEAASLFGNGGKVSQPARYDGGAGVTGTGTAPEKPMDRARRVIEEHEAKHGRAVQVSNAGIK</sequence>
<gene>
    <name evidence="2" type="ORF">LCGC14_2607130</name>
</gene>
<evidence type="ECO:0000313" key="2">
    <source>
        <dbReference type="EMBL" id="KKL05329.1"/>
    </source>
</evidence>
<feature type="region of interest" description="Disordered" evidence="1">
    <location>
        <begin position="83"/>
        <end position="115"/>
    </location>
</feature>
<proteinExistence type="predicted"/>